<gene>
    <name evidence="2" type="ORF">BJ989_000972</name>
</gene>
<dbReference type="GO" id="GO:0004622">
    <property type="term" value="F:phosphatidylcholine lysophospholipase activity"/>
    <property type="evidence" value="ECO:0007669"/>
    <property type="project" value="TreeGrafter"/>
</dbReference>
<protein>
    <submittedName>
        <fullName evidence="2">Lysophospholipase L1-like esterase</fullName>
    </submittedName>
</protein>
<dbReference type="InterPro" id="IPR013830">
    <property type="entry name" value="SGNH_hydro"/>
</dbReference>
<name>A0A7Y9RU72_9ACTN</name>
<dbReference type="PANTHER" id="PTHR30383:SF5">
    <property type="entry name" value="SGNH HYDROLASE-TYPE ESTERASE DOMAIN-CONTAINING PROTEIN"/>
    <property type="match status" value="1"/>
</dbReference>
<feature type="domain" description="SGNH hydrolase-type esterase" evidence="1">
    <location>
        <begin position="42"/>
        <end position="208"/>
    </location>
</feature>
<dbReference type="RefSeq" id="WP_179517242.1">
    <property type="nucleotide sequence ID" value="NZ_JACCAC010000001.1"/>
</dbReference>
<dbReference type="Proteomes" id="UP000544110">
    <property type="component" value="Unassembled WGS sequence"/>
</dbReference>
<dbReference type="AlphaFoldDB" id="A0A7Y9RU72"/>
<comment type="caution">
    <text evidence="2">The sequence shown here is derived from an EMBL/GenBank/DDBJ whole genome shotgun (WGS) entry which is preliminary data.</text>
</comment>
<accession>A0A7Y9RU72</accession>
<reference evidence="2 3" key="1">
    <citation type="submission" date="2020-07" db="EMBL/GenBank/DDBJ databases">
        <title>Sequencing the genomes of 1000 actinobacteria strains.</title>
        <authorList>
            <person name="Klenk H.-P."/>
        </authorList>
    </citation>
    <scope>NUCLEOTIDE SEQUENCE [LARGE SCALE GENOMIC DNA]</scope>
    <source>
        <strain evidence="2 3">DSM 24552</strain>
    </source>
</reference>
<sequence>MPHRGSRAARVLVVTTLLVAALGGWRTLTAPSFSESGVPTVFVGDSITQAGSESFRGMPSRRSWVRYVVTDERSPWRFVANVAVRGQRLDEMAARFERDVLARDPEAVVVLGGTNDVLQGVPVAESLVHLEAMVTAAQDAGARVWVVAPPPMAPARGDARPLRDAQEALAEDLGATWVDPTSAVGAPDGTWLPEMSRDGVHPTREAARRWAASVLAAVQ</sequence>
<organism evidence="2 3">
    <name type="scientific">Nocardioides perillae</name>
    <dbReference type="NCBI Taxonomy" id="1119534"/>
    <lineage>
        <taxon>Bacteria</taxon>
        <taxon>Bacillati</taxon>
        <taxon>Actinomycetota</taxon>
        <taxon>Actinomycetes</taxon>
        <taxon>Propionibacteriales</taxon>
        <taxon>Nocardioidaceae</taxon>
        <taxon>Nocardioides</taxon>
    </lineage>
</organism>
<dbReference type="PANTHER" id="PTHR30383">
    <property type="entry name" value="THIOESTERASE 1/PROTEASE 1/LYSOPHOSPHOLIPASE L1"/>
    <property type="match status" value="1"/>
</dbReference>
<keyword evidence="3" id="KW-1185">Reference proteome</keyword>
<dbReference type="EMBL" id="JACCAC010000001">
    <property type="protein sequence ID" value="NYG54668.1"/>
    <property type="molecule type" value="Genomic_DNA"/>
</dbReference>
<proteinExistence type="predicted"/>
<dbReference type="Gene3D" id="3.40.50.1110">
    <property type="entry name" value="SGNH hydrolase"/>
    <property type="match status" value="1"/>
</dbReference>
<evidence type="ECO:0000313" key="3">
    <source>
        <dbReference type="Proteomes" id="UP000544110"/>
    </source>
</evidence>
<evidence type="ECO:0000259" key="1">
    <source>
        <dbReference type="Pfam" id="PF13472"/>
    </source>
</evidence>
<evidence type="ECO:0000313" key="2">
    <source>
        <dbReference type="EMBL" id="NYG54668.1"/>
    </source>
</evidence>
<dbReference type="Pfam" id="PF13472">
    <property type="entry name" value="Lipase_GDSL_2"/>
    <property type="match status" value="1"/>
</dbReference>
<dbReference type="InterPro" id="IPR051532">
    <property type="entry name" value="Ester_Hydrolysis_Enzymes"/>
</dbReference>
<dbReference type="InterPro" id="IPR036514">
    <property type="entry name" value="SGNH_hydro_sf"/>
</dbReference>
<dbReference type="SUPFAM" id="SSF52266">
    <property type="entry name" value="SGNH hydrolase"/>
    <property type="match status" value="1"/>
</dbReference>